<feature type="compositionally biased region" description="Polar residues" evidence="2">
    <location>
        <begin position="12"/>
        <end position="34"/>
    </location>
</feature>
<gene>
    <name evidence="3" type="ORF">TrVE_jg4712</name>
</gene>
<reference evidence="4" key="1">
    <citation type="journal article" date="2023" name="Commun. Biol.">
        <title>Genome analysis of Parmales, the sister group of diatoms, reveals the evolutionary specialization of diatoms from phago-mixotrophs to photoautotrophs.</title>
        <authorList>
            <person name="Ban H."/>
            <person name="Sato S."/>
            <person name="Yoshikawa S."/>
            <person name="Yamada K."/>
            <person name="Nakamura Y."/>
            <person name="Ichinomiya M."/>
            <person name="Sato N."/>
            <person name="Blanc-Mathieu R."/>
            <person name="Endo H."/>
            <person name="Kuwata A."/>
            <person name="Ogata H."/>
        </authorList>
    </citation>
    <scope>NUCLEOTIDE SEQUENCE [LARGE SCALE GENOMIC DNA]</scope>
    <source>
        <strain evidence="4">NIES 3699</strain>
    </source>
</reference>
<dbReference type="AlphaFoldDB" id="A0A9W7BYR1"/>
<evidence type="ECO:0000256" key="2">
    <source>
        <dbReference type="SAM" id="MobiDB-lite"/>
    </source>
</evidence>
<feature type="compositionally biased region" description="Low complexity" evidence="2">
    <location>
        <begin position="494"/>
        <end position="510"/>
    </location>
</feature>
<accession>A0A9W7BYR1</accession>
<feature type="compositionally biased region" description="Low complexity" evidence="2">
    <location>
        <begin position="148"/>
        <end position="158"/>
    </location>
</feature>
<feature type="region of interest" description="Disordered" evidence="2">
    <location>
        <begin position="365"/>
        <end position="520"/>
    </location>
</feature>
<dbReference type="EMBL" id="BRXX01000241">
    <property type="protein sequence ID" value="GMI00002.1"/>
    <property type="molecule type" value="Genomic_DNA"/>
</dbReference>
<name>A0A9W7BYR1_9STRA</name>
<proteinExistence type="predicted"/>
<feature type="region of interest" description="Disordered" evidence="2">
    <location>
        <begin position="1"/>
        <end position="168"/>
    </location>
</feature>
<organism evidence="3 4">
    <name type="scientific">Triparma verrucosa</name>
    <dbReference type="NCBI Taxonomy" id="1606542"/>
    <lineage>
        <taxon>Eukaryota</taxon>
        <taxon>Sar</taxon>
        <taxon>Stramenopiles</taxon>
        <taxon>Ochrophyta</taxon>
        <taxon>Bolidophyceae</taxon>
        <taxon>Parmales</taxon>
        <taxon>Triparmaceae</taxon>
        <taxon>Triparma</taxon>
    </lineage>
</organism>
<feature type="compositionally biased region" description="Low complexity" evidence="2">
    <location>
        <begin position="421"/>
        <end position="431"/>
    </location>
</feature>
<feature type="compositionally biased region" description="Basic and acidic residues" evidence="2">
    <location>
        <begin position="801"/>
        <end position="810"/>
    </location>
</feature>
<feature type="compositionally biased region" description="Pro residues" evidence="2">
    <location>
        <begin position="373"/>
        <end position="384"/>
    </location>
</feature>
<feature type="compositionally biased region" description="Pro residues" evidence="2">
    <location>
        <begin position="120"/>
        <end position="135"/>
    </location>
</feature>
<dbReference type="Proteomes" id="UP001165160">
    <property type="component" value="Unassembled WGS sequence"/>
</dbReference>
<feature type="compositionally biased region" description="Basic and acidic residues" evidence="2">
    <location>
        <begin position="745"/>
        <end position="754"/>
    </location>
</feature>
<evidence type="ECO:0000313" key="3">
    <source>
        <dbReference type="EMBL" id="GMI00002.1"/>
    </source>
</evidence>
<feature type="region of interest" description="Disordered" evidence="2">
    <location>
        <begin position="317"/>
        <end position="352"/>
    </location>
</feature>
<feature type="compositionally biased region" description="Low complexity" evidence="2">
    <location>
        <begin position="725"/>
        <end position="743"/>
    </location>
</feature>
<feature type="compositionally biased region" description="Basic and acidic residues" evidence="2">
    <location>
        <begin position="72"/>
        <end position="88"/>
    </location>
</feature>
<feature type="coiled-coil region" evidence="1">
    <location>
        <begin position="589"/>
        <end position="621"/>
    </location>
</feature>
<keyword evidence="4" id="KW-1185">Reference proteome</keyword>
<protein>
    <submittedName>
        <fullName evidence="3">Uncharacterized protein</fullName>
    </submittedName>
</protein>
<feature type="compositionally biased region" description="Acidic residues" evidence="2">
    <location>
        <begin position="755"/>
        <end position="787"/>
    </location>
</feature>
<feature type="compositionally biased region" description="Low complexity" evidence="2">
    <location>
        <begin position="449"/>
        <end position="467"/>
    </location>
</feature>
<feature type="region of interest" description="Disordered" evidence="2">
    <location>
        <begin position="678"/>
        <end position="877"/>
    </location>
</feature>
<keyword evidence="1" id="KW-0175">Coiled coil</keyword>
<sequence>MYNPSEPPLFSGESSSMNSPISAPTVPLHQQQNEMRARMASKGGLLNRGSEHITIRTNTVPAKKSAQPGSLDDERQYPRDRFGNRLPDDLPATYYKRRGLQEPPPFAYKYQREDELPGKAEPPPQSKASSSPPPQTVRQTPIRPPPSTQTSVSSSTLPPSMPPSLAKLNNTNLSVSDLVHLASLSNPPTSITQLCASITLGLAPGSKKQQATSWPTIQRSLIRASDLLSRIRCFNPEMAPAWRLECLNGFVLPQGLLRFYSEWDGIDNEAAKKGAGKLFLWCFNLCDKEKLYSENNLPAHESGKTGNNSVEIDEEVTTSNAHKDDVTRQSLQEAITPPGTPPTNDRPRSSPAVTTMAAVTNNSSDLIKKFPPPRHPPPQQPPPQKADETKSKAKKFPPPSHPPPKKSSKPAPPQPQPRGSLTVDTTAAAAVDLEDAELQTMARAKKKSPGASSSGGDSVTSSLGDLDALQSNLYGSSRSNTPSPNSLALDLEGMSRSSSASMTGSYSARSSSDEESTSLEEFRVQLKTDKLKIGLVGLDKLLAKTPRQSARKEEGKKFHVEAEAKAERQKEGTAAGSSNALFQFFVEKCKLAEAKASEFASNLQEEEIEDVQDLLELLSDEAEFKEVLKEAGCKRVHVAKIKNQVDLMAKPNLLLQQWMSFSIPELDVDVGVSANMGAKNAKSSEKAEARRRDDELKSLSKESEVSVGSGAGSESSGSNGGWMESPGTSSRTSSSVASSTKKSSSNREKYRDYSDDSSFDSDASYETDTDEDNDSSEDSEDTDETDDSLVVQEMSAKKMKKKEEDAEGVRGRVKFKPPTGPPPGRKANLIKPPPSKPFQAAARGGKRGDPKKSLLEAARSRMSDPRTVHGDGVRKFI</sequence>
<feature type="compositionally biased region" description="Basic and acidic residues" evidence="2">
    <location>
        <begin position="682"/>
        <end position="704"/>
    </location>
</feature>
<feature type="compositionally biased region" description="Polar residues" evidence="2">
    <location>
        <begin position="469"/>
        <end position="486"/>
    </location>
</feature>
<feature type="compositionally biased region" description="Low complexity" evidence="2">
    <location>
        <begin position="705"/>
        <end position="717"/>
    </location>
</feature>
<feature type="compositionally biased region" description="Basic and acidic residues" evidence="2">
    <location>
        <begin position="846"/>
        <end position="877"/>
    </location>
</feature>
<comment type="caution">
    <text evidence="3">The sequence shown here is derived from an EMBL/GenBank/DDBJ whole genome shotgun (WGS) entry which is preliminary data.</text>
</comment>
<evidence type="ECO:0000313" key="4">
    <source>
        <dbReference type="Proteomes" id="UP001165160"/>
    </source>
</evidence>
<evidence type="ECO:0000256" key="1">
    <source>
        <dbReference type="SAM" id="Coils"/>
    </source>
</evidence>